<gene>
    <name evidence="1" type="ORF">DPV98_09695</name>
</gene>
<dbReference type="Pfam" id="PF10786">
    <property type="entry name" value="HI_0552"/>
    <property type="match status" value="1"/>
</dbReference>
<name>A0A369ZCP1_HAEPH</name>
<evidence type="ECO:0000313" key="2">
    <source>
        <dbReference type="Proteomes" id="UP000253999"/>
    </source>
</evidence>
<organism evidence="1 2">
    <name type="scientific">Haemophilus parahaemolyticus</name>
    <dbReference type="NCBI Taxonomy" id="735"/>
    <lineage>
        <taxon>Bacteria</taxon>
        <taxon>Pseudomonadati</taxon>
        <taxon>Pseudomonadota</taxon>
        <taxon>Gammaproteobacteria</taxon>
        <taxon>Pasteurellales</taxon>
        <taxon>Pasteurellaceae</taxon>
        <taxon>Haemophilus</taxon>
    </lineage>
</organism>
<evidence type="ECO:0008006" key="3">
    <source>
        <dbReference type="Google" id="ProtNLM"/>
    </source>
</evidence>
<protein>
    <recommendedName>
        <fullName evidence="3">Glucose-6-phosphate 1-dehydrogenase</fullName>
    </recommendedName>
</protein>
<dbReference type="RefSeq" id="WP_111313602.1">
    <property type="nucleotide sequence ID" value="NZ_JAUPSI010000028.1"/>
</dbReference>
<accession>A0A369ZCP1</accession>
<comment type="caution">
    <text evidence="1">The sequence shown here is derived from an EMBL/GenBank/DDBJ whole genome shotgun (WGS) entry which is preliminary data.</text>
</comment>
<dbReference type="STRING" id="735.B0185_07980"/>
<dbReference type="AlphaFoldDB" id="A0A369ZCP1"/>
<dbReference type="EMBL" id="QEQD01000011">
    <property type="protein sequence ID" value="RDF00404.1"/>
    <property type="molecule type" value="Genomic_DNA"/>
</dbReference>
<proteinExistence type="predicted"/>
<dbReference type="Proteomes" id="UP000253999">
    <property type="component" value="Unassembled WGS sequence"/>
</dbReference>
<evidence type="ECO:0000313" key="1">
    <source>
        <dbReference type="EMBL" id="RDF00404.1"/>
    </source>
</evidence>
<sequence>MLNSQFCKIFDIPFFQFAQMKKYCPEDILIIKATYKENWEEWKALSLDVYRKLGMPFAEPHIERWCNGWQVRAHFFTFYKYEFNQNSAVILSVILNRRRLQVSLDWHCYRADRSQVKLPQYQQWWENVDREKYQDFEIWQDSESEYADFKKLKEVPDLTLEDPEAYWCIGKNVEREDLAKIDAAEFILQTIQELLPLYEACHR</sequence>
<dbReference type="InterPro" id="IPR019722">
    <property type="entry name" value="HI_0552_fam"/>
</dbReference>
<reference evidence="1 2" key="1">
    <citation type="submission" date="2018-05" db="EMBL/GenBank/DDBJ databases">
        <title>Draft Genome Sequences for a Diverse set of 7 Haemophilus Species.</title>
        <authorList>
            <person name="Nichols M."/>
            <person name="Topaz N."/>
            <person name="Wang X."/>
            <person name="Wang X."/>
            <person name="Boxrud D."/>
        </authorList>
    </citation>
    <scope>NUCLEOTIDE SEQUENCE [LARGE SCALE GENOMIC DNA]</scope>
    <source>
        <strain evidence="1 2">C2010039593</strain>
    </source>
</reference>